<evidence type="ECO:0000313" key="2">
    <source>
        <dbReference type="Proteomes" id="UP000800235"/>
    </source>
</evidence>
<proteinExistence type="predicted"/>
<organism evidence="1 2">
    <name type="scientific">Tothia fuscella</name>
    <dbReference type="NCBI Taxonomy" id="1048955"/>
    <lineage>
        <taxon>Eukaryota</taxon>
        <taxon>Fungi</taxon>
        <taxon>Dikarya</taxon>
        <taxon>Ascomycota</taxon>
        <taxon>Pezizomycotina</taxon>
        <taxon>Dothideomycetes</taxon>
        <taxon>Pleosporomycetidae</taxon>
        <taxon>Venturiales</taxon>
        <taxon>Cylindrosympodiaceae</taxon>
        <taxon>Tothia</taxon>
    </lineage>
</organism>
<gene>
    <name evidence="1" type="ORF">EJ08DRAFT_646265</name>
</gene>
<comment type="caution">
    <text evidence="1">The sequence shown here is derived from an EMBL/GenBank/DDBJ whole genome shotgun (WGS) entry which is preliminary data.</text>
</comment>
<reference evidence="1" key="1">
    <citation type="journal article" date="2020" name="Stud. Mycol.">
        <title>101 Dothideomycetes genomes: a test case for predicting lifestyles and emergence of pathogens.</title>
        <authorList>
            <person name="Haridas S."/>
            <person name="Albert R."/>
            <person name="Binder M."/>
            <person name="Bloem J."/>
            <person name="Labutti K."/>
            <person name="Salamov A."/>
            <person name="Andreopoulos B."/>
            <person name="Baker S."/>
            <person name="Barry K."/>
            <person name="Bills G."/>
            <person name="Bluhm B."/>
            <person name="Cannon C."/>
            <person name="Castanera R."/>
            <person name="Culley D."/>
            <person name="Daum C."/>
            <person name="Ezra D."/>
            <person name="Gonzalez J."/>
            <person name="Henrissat B."/>
            <person name="Kuo A."/>
            <person name="Liang C."/>
            <person name="Lipzen A."/>
            <person name="Lutzoni F."/>
            <person name="Magnuson J."/>
            <person name="Mondo S."/>
            <person name="Nolan M."/>
            <person name="Ohm R."/>
            <person name="Pangilinan J."/>
            <person name="Park H.-J."/>
            <person name="Ramirez L."/>
            <person name="Alfaro M."/>
            <person name="Sun H."/>
            <person name="Tritt A."/>
            <person name="Yoshinaga Y."/>
            <person name="Zwiers L.-H."/>
            <person name="Turgeon B."/>
            <person name="Goodwin S."/>
            <person name="Spatafora J."/>
            <person name="Crous P."/>
            <person name="Grigoriev I."/>
        </authorList>
    </citation>
    <scope>NUCLEOTIDE SEQUENCE</scope>
    <source>
        <strain evidence="1">CBS 130266</strain>
    </source>
</reference>
<name>A0A9P4U2G1_9PEZI</name>
<dbReference type="EMBL" id="MU007015">
    <property type="protein sequence ID" value="KAF2434795.1"/>
    <property type="molecule type" value="Genomic_DNA"/>
</dbReference>
<keyword evidence="2" id="KW-1185">Reference proteome</keyword>
<accession>A0A9P4U2G1</accession>
<evidence type="ECO:0000313" key="1">
    <source>
        <dbReference type="EMBL" id="KAF2434795.1"/>
    </source>
</evidence>
<sequence>MSPISKSTFQKFFNQIPLATVIQKAVNSERGQRLWPSRTSRNDSQKNFRLDRGSQLADGRVELIIQANKNAENKGFEKVLRRIVTKLFARLLLIRPLTPRGPLLWMMLWTRLQKTTETLDIVLS</sequence>
<dbReference type="Proteomes" id="UP000800235">
    <property type="component" value="Unassembled WGS sequence"/>
</dbReference>
<dbReference type="OrthoDB" id="2933464at2759"/>
<protein>
    <submittedName>
        <fullName evidence="1">Uncharacterized protein</fullName>
    </submittedName>
</protein>
<dbReference type="AlphaFoldDB" id="A0A9P4U2G1"/>